<dbReference type="SUPFAM" id="SSF81653">
    <property type="entry name" value="Calcium ATPase, transduction domain A"/>
    <property type="match status" value="1"/>
</dbReference>
<keyword evidence="9 10" id="KW-0472">Membrane</keyword>
<dbReference type="EMBL" id="JBBBNY010000005">
    <property type="protein sequence ID" value="MEI7036947.1"/>
    <property type="molecule type" value="Genomic_DNA"/>
</dbReference>
<feature type="transmembrane region" description="Helical" evidence="10">
    <location>
        <begin position="252"/>
        <end position="276"/>
    </location>
</feature>
<evidence type="ECO:0000259" key="11">
    <source>
        <dbReference type="SMART" id="SM00746"/>
    </source>
</evidence>
<reference evidence="12 13" key="1">
    <citation type="journal article" date="2014" name="Int. J. Syst. Evol. Microbiol.">
        <title>Fulvimonas yonginensis sp. nov., isolated from greenhouse soil, and emended description of the genus Fulvimonas.</title>
        <authorList>
            <person name="Ahn J.H."/>
            <person name="Kim S.J."/>
            <person name="Weon H.Y."/>
            <person name="Hong S.B."/>
            <person name="Seok S.J."/>
            <person name="Kwon S.W."/>
        </authorList>
    </citation>
    <scope>NUCLEOTIDE SEQUENCE [LARGE SCALE GENOMIC DNA]</scope>
    <source>
        <strain evidence="12 13">KACC 16952</strain>
    </source>
</reference>
<gene>
    <name evidence="12" type="ORF">WAT24_09280</name>
</gene>
<evidence type="ECO:0000313" key="12">
    <source>
        <dbReference type="EMBL" id="MEI7036947.1"/>
    </source>
</evidence>
<feature type="transmembrane region" description="Helical" evidence="10">
    <location>
        <begin position="185"/>
        <end position="205"/>
    </location>
</feature>
<dbReference type="InterPro" id="IPR018303">
    <property type="entry name" value="ATPase_P-typ_P_site"/>
</dbReference>
<dbReference type="SUPFAM" id="SSF56784">
    <property type="entry name" value="HAD-like"/>
    <property type="match status" value="1"/>
</dbReference>
<dbReference type="PANTHER" id="PTHR43520:SF8">
    <property type="entry name" value="P-TYPE CU(+) TRANSPORTER"/>
    <property type="match status" value="1"/>
</dbReference>
<accession>A0ABU8JD57</accession>
<dbReference type="Proteomes" id="UP001381174">
    <property type="component" value="Unassembled WGS sequence"/>
</dbReference>
<dbReference type="Gene3D" id="3.40.1110.10">
    <property type="entry name" value="Calcium-transporting ATPase, cytoplasmic domain N"/>
    <property type="match status" value="1"/>
</dbReference>
<keyword evidence="7" id="KW-1278">Translocase</keyword>
<comment type="caution">
    <text evidence="12">The sequence shown here is derived from an EMBL/GenBank/DDBJ whole genome shotgun (WGS) entry which is preliminary data.</text>
</comment>
<dbReference type="Pfam" id="PF04945">
    <property type="entry name" value="YHS"/>
    <property type="match status" value="2"/>
</dbReference>
<evidence type="ECO:0000313" key="13">
    <source>
        <dbReference type="Proteomes" id="UP001381174"/>
    </source>
</evidence>
<evidence type="ECO:0000256" key="8">
    <source>
        <dbReference type="ARBA" id="ARBA00022989"/>
    </source>
</evidence>
<evidence type="ECO:0000256" key="7">
    <source>
        <dbReference type="ARBA" id="ARBA00022967"/>
    </source>
</evidence>
<evidence type="ECO:0000256" key="5">
    <source>
        <dbReference type="ARBA" id="ARBA00022741"/>
    </source>
</evidence>
<evidence type="ECO:0000256" key="1">
    <source>
        <dbReference type="ARBA" id="ARBA00004127"/>
    </source>
</evidence>
<dbReference type="InterPro" id="IPR011017">
    <property type="entry name" value="TRASH_dom"/>
</dbReference>
<feature type="transmembrane region" description="Helical" evidence="10">
    <location>
        <begin position="440"/>
        <end position="462"/>
    </location>
</feature>
<dbReference type="InterPro" id="IPR044492">
    <property type="entry name" value="P_typ_ATPase_HD_dom"/>
</dbReference>
<dbReference type="InterPro" id="IPR059000">
    <property type="entry name" value="ATPase_P-type_domA"/>
</dbReference>
<keyword evidence="4 10" id="KW-0479">Metal-binding</keyword>
<dbReference type="PRINTS" id="PR00943">
    <property type="entry name" value="CUATPASE"/>
</dbReference>
<dbReference type="CDD" id="cd02094">
    <property type="entry name" value="P-type_ATPase_Cu-like"/>
    <property type="match status" value="1"/>
</dbReference>
<dbReference type="Gene3D" id="3.40.50.1000">
    <property type="entry name" value="HAD superfamily/HAD-like"/>
    <property type="match status" value="1"/>
</dbReference>
<evidence type="ECO:0000256" key="9">
    <source>
        <dbReference type="ARBA" id="ARBA00023136"/>
    </source>
</evidence>
<dbReference type="NCBIfam" id="TIGR01511">
    <property type="entry name" value="ATPase-IB1_Cu"/>
    <property type="match status" value="1"/>
</dbReference>
<dbReference type="InterPro" id="IPR008250">
    <property type="entry name" value="ATPase_P-typ_transduc_dom_A_sf"/>
</dbReference>
<dbReference type="SUPFAM" id="SSF81665">
    <property type="entry name" value="Calcium ATPase, transmembrane domain M"/>
    <property type="match status" value="1"/>
</dbReference>
<sequence>MSGRHHPATAGARDPVCGMAVDPARTPHQAERDGWTWYFCSAGCREQFLGSPREDLGEPEPSAGGCCHGPAAAPANGQAHTVKDPVCGMDVDPHAARHRAEHAGRTWYFCSARCRERFVAAPGSFLGDRPAPPAGPGAIYTCPMHPDVRQVGPGDCPKCGMALEPLMPGTEDEGDGEVRGLARRFGWLVAATLPVLVLAMGPEAVGRAWPATWVGATGWIEALLASAVVLWGGAPFFRRGWRSLRPWSPNMYTLIALGTGVAWFYSVVALLLPGLFPAGFRAHGRVGVYFESAAVIVTLVTLGDLLELRARRRTGAALKALLGLAPKTAHRLEHGHEHDVPLEQVRVGDLLRVRPGEKVPVDGVATAGESHVDESMLTGEPMPVAKAAGDRLTAGTVNQDGTLVLKADKVGGETMLAQIVALVAQAQRSRAPLQRVADRVAAWFVPAVVAVAILAFGAWMLFGPQPRLAHAVIAAVSVLIIACPCALGLATPISIMVASGRGAQAGVLFRDAAAIEALHRVDTLVLDKTGTLTEGRPALRGVMPLGELPKERVLALAAALEQASEHPLARAIVTGAREAGVAVPAASGFRAQAGGGVRAQVEGRALALGNARWLESLGVALDGAAASRAEHLRAGGATVMFLAVDGLPAGVLAVADRIKADTPAALATLRREGLRIAMLTGDNATTAQAVARELGIDEVHADVSPTDKAAVVERLKREGRRVAMAGDGINDAPALAAADVGIAMGGGTDVAMESAQVTLVRGELSAIARARALSQATVRNIRQNLFFAFVYNAVGVPLAAGLLYPFLGVVLSPMVAAVAMSLSSVSVVGNALRLRRVRL</sequence>
<dbReference type="InterPro" id="IPR009078">
    <property type="entry name" value="Ferritin-like_SF"/>
</dbReference>
<dbReference type="InterPro" id="IPR023214">
    <property type="entry name" value="HAD_sf"/>
</dbReference>
<dbReference type="InterPro" id="IPR007029">
    <property type="entry name" value="YHS_dom"/>
</dbReference>
<protein>
    <submittedName>
        <fullName evidence="12">Heavy metal translocating P-type ATPase</fullName>
    </submittedName>
</protein>
<keyword evidence="5 10" id="KW-0547">Nucleotide-binding</keyword>
<dbReference type="Pfam" id="PF19335">
    <property type="entry name" value="HMBD"/>
    <property type="match status" value="1"/>
</dbReference>
<dbReference type="SFLD" id="SFLDG00002">
    <property type="entry name" value="C1.7:_P-type_atpase_like"/>
    <property type="match status" value="1"/>
</dbReference>
<dbReference type="RefSeq" id="WP_336807573.1">
    <property type="nucleotide sequence ID" value="NZ_JBBBNY010000005.1"/>
</dbReference>
<dbReference type="PRINTS" id="PR00119">
    <property type="entry name" value="CATATPASE"/>
</dbReference>
<comment type="subcellular location">
    <subcellularLocation>
        <location evidence="10">Cell membrane</location>
    </subcellularLocation>
    <subcellularLocation>
        <location evidence="1">Endomembrane system</location>
        <topology evidence="1">Multi-pass membrane protein</topology>
    </subcellularLocation>
</comment>
<feature type="transmembrane region" description="Helical" evidence="10">
    <location>
        <begin position="211"/>
        <end position="231"/>
    </location>
</feature>
<dbReference type="PROSITE" id="PS00154">
    <property type="entry name" value="ATPASE_E1_E2"/>
    <property type="match status" value="1"/>
</dbReference>
<dbReference type="Pfam" id="PF00122">
    <property type="entry name" value="E1-E2_ATPase"/>
    <property type="match status" value="1"/>
</dbReference>
<dbReference type="InterPro" id="IPR023299">
    <property type="entry name" value="ATPase_P-typ_cyto_dom_N"/>
</dbReference>
<feature type="transmembrane region" description="Helical" evidence="10">
    <location>
        <begin position="468"/>
        <end position="491"/>
    </location>
</feature>
<feature type="domain" description="TRASH" evidence="11">
    <location>
        <begin position="14"/>
        <end position="52"/>
    </location>
</feature>
<proteinExistence type="inferred from homology"/>
<evidence type="ECO:0000256" key="4">
    <source>
        <dbReference type="ARBA" id="ARBA00022723"/>
    </source>
</evidence>
<dbReference type="InterPro" id="IPR036412">
    <property type="entry name" value="HAD-like_sf"/>
</dbReference>
<dbReference type="InterPro" id="IPR027256">
    <property type="entry name" value="P-typ_ATPase_IB"/>
</dbReference>
<evidence type="ECO:0000256" key="10">
    <source>
        <dbReference type="RuleBase" id="RU362081"/>
    </source>
</evidence>
<dbReference type="PANTHER" id="PTHR43520">
    <property type="entry name" value="ATP7, ISOFORM B"/>
    <property type="match status" value="1"/>
</dbReference>
<dbReference type="SFLD" id="SFLDF00027">
    <property type="entry name" value="p-type_atpase"/>
    <property type="match status" value="1"/>
</dbReference>
<evidence type="ECO:0000256" key="6">
    <source>
        <dbReference type="ARBA" id="ARBA00022840"/>
    </source>
</evidence>
<feature type="domain" description="TRASH" evidence="11">
    <location>
        <begin position="84"/>
        <end position="122"/>
    </location>
</feature>
<feature type="transmembrane region" description="Helical" evidence="10">
    <location>
        <begin position="810"/>
        <end position="832"/>
    </location>
</feature>
<keyword evidence="10" id="KW-1003">Cell membrane</keyword>
<dbReference type="Gene3D" id="1.10.620.20">
    <property type="entry name" value="Ribonucleotide Reductase, subunit A"/>
    <property type="match status" value="1"/>
</dbReference>
<dbReference type="InterPro" id="IPR012348">
    <property type="entry name" value="RNR-like"/>
</dbReference>
<keyword evidence="8 10" id="KW-1133">Transmembrane helix</keyword>
<keyword evidence="6 10" id="KW-0067">ATP-binding</keyword>
<feature type="transmembrane region" description="Helical" evidence="10">
    <location>
        <begin position="288"/>
        <end position="306"/>
    </location>
</feature>
<dbReference type="InterPro" id="IPR045800">
    <property type="entry name" value="HMBD"/>
</dbReference>
<keyword evidence="13" id="KW-1185">Reference proteome</keyword>
<dbReference type="SMART" id="SM00746">
    <property type="entry name" value="TRASH"/>
    <property type="match status" value="2"/>
</dbReference>
<comment type="similarity">
    <text evidence="2 10">Belongs to the cation transport ATPase (P-type) (TC 3.A.3) family. Type IB subfamily.</text>
</comment>
<feature type="transmembrane region" description="Helical" evidence="10">
    <location>
        <begin position="785"/>
        <end position="804"/>
    </location>
</feature>
<dbReference type="InterPro" id="IPR023298">
    <property type="entry name" value="ATPase_P-typ_TM_dom_sf"/>
</dbReference>
<dbReference type="Gene3D" id="2.70.150.10">
    <property type="entry name" value="Calcium-transporting ATPase, cytoplasmic transduction domain A"/>
    <property type="match status" value="1"/>
</dbReference>
<evidence type="ECO:0000256" key="3">
    <source>
        <dbReference type="ARBA" id="ARBA00022692"/>
    </source>
</evidence>
<keyword evidence="3 10" id="KW-0812">Transmembrane</keyword>
<dbReference type="NCBIfam" id="TIGR01494">
    <property type="entry name" value="ATPase_P-type"/>
    <property type="match status" value="1"/>
</dbReference>
<organism evidence="12 13">
    <name type="scientific">Fulvimonas yonginensis</name>
    <dbReference type="NCBI Taxonomy" id="1495200"/>
    <lineage>
        <taxon>Bacteria</taxon>
        <taxon>Pseudomonadati</taxon>
        <taxon>Pseudomonadota</taxon>
        <taxon>Gammaproteobacteria</taxon>
        <taxon>Lysobacterales</taxon>
        <taxon>Rhodanobacteraceae</taxon>
        <taxon>Fulvimonas</taxon>
    </lineage>
</organism>
<dbReference type="SUPFAM" id="SSF47240">
    <property type="entry name" value="Ferritin-like"/>
    <property type="match status" value="2"/>
</dbReference>
<dbReference type="InterPro" id="IPR001757">
    <property type="entry name" value="P_typ_ATPase"/>
</dbReference>
<dbReference type="Pfam" id="PF00702">
    <property type="entry name" value="Hydrolase"/>
    <property type="match status" value="1"/>
</dbReference>
<name>A0ABU8JD57_9GAMM</name>
<dbReference type="NCBIfam" id="TIGR01525">
    <property type="entry name" value="ATPase-IB_hvy"/>
    <property type="match status" value="1"/>
</dbReference>
<dbReference type="SFLD" id="SFLDS00003">
    <property type="entry name" value="Haloacid_Dehalogenase"/>
    <property type="match status" value="1"/>
</dbReference>
<evidence type="ECO:0000256" key="2">
    <source>
        <dbReference type="ARBA" id="ARBA00006024"/>
    </source>
</evidence>